<protein>
    <submittedName>
        <fullName evidence="1">Uncharacterized protein</fullName>
    </submittedName>
</protein>
<evidence type="ECO:0000313" key="1">
    <source>
        <dbReference type="EMBL" id="KAL2037210.1"/>
    </source>
</evidence>
<keyword evidence="2" id="KW-1185">Reference proteome</keyword>
<organism evidence="1 2">
    <name type="scientific">Stereocaulon virgatum</name>
    <dbReference type="NCBI Taxonomy" id="373712"/>
    <lineage>
        <taxon>Eukaryota</taxon>
        <taxon>Fungi</taxon>
        <taxon>Dikarya</taxon>
        <taxon>Ascomycota</taxon>
        <taxon>Pezizomycotina</taxon>
        <taxon>Lecanoromycetes</taxon>
        <taxon>OSLEUM clade</taxon>
        <taxon>Lecanoromycetidae</taxon>
        <taxon>Lecanorales</taxon>
        <taxon>Lecanorineae</taxon>
        <taxon>Stereocaulaceae</taxon>
        <taxon>Stereocaulon</taxon>
    </lineage>
</organism>
<evidence type="ECO:0000313" key="2">
    <source>
        <dbReference type="Proteomes" id="UP001590950"/>
    </source>
</evidence>
<dbReference type="Proteomes" id="UP001590950">
    <property type="component" value="Unassembled WGS sequence"/>
</dbReference>
<proteinExistence type="predicted"/>
<comment type="caution">
    <text evidence="1">The sequence shown here is derived from an EMBL/GenBank/DDBJ whole genome shotgun (WGS) entry which is preliminary data.</text>
</comment>
<reference evidence="1 2" key="1">
    <citation type="submission" date="2024-09" db="EMBL/GenBank/DDBJ databases">
        <title>Rethinking Asexuality: The Enigmatic Case of Functional Sexual Genes in Lepraria (Stereocaulaceae).</title>
        <authorList>
            <person name="Doellman M."/>
            <person name="Sun Y."/>
            <person name="Barcenas-Pena A."/>
            <person name="Lumbsch H.T."/>
            <person name="Grewe F."/>
        </authorList>
    </citation>
    <scope>NUCLEOTIDE SEQUENCE [LARGE SCALE GENOMIC DNA]</scope>
    <source>
        <strain evidence="1 2">Mercado 3170</strain>
    </source>
</reference>
<gene>
    <name evidence="1" type="ORF">N7G274_010073</name>
</gene>
<name>A0ABR3ZVM9_9LECA</name>
<sequence>MRRSASPLSNRVIKPAPNLSVYITINCMTSSSNLYFNSSESPSKHLKKFSAQLSMQFSIIVASTIACAAAFISAQDFPNTCTFTTRSCVLPSGPTETITVYEQPFTSTSTSTFDCQGCSAVTVTPSNCYGLGLPITTTSFLFLNAQATTTVDVCSTTPATVPTDCPNCLPPK</sequence>
<dbReference type="EMBL" id="JBEFKJ010000043">
    <property type="protein sequence ID" value="KAL2037210.1"/>
    <property type="molecule type" value="Genomic_DNA"/>
</dbReference>
<accession>A0ABR3ZVM9</accession>